<evidence type="ECO:0008006" key="8">
    <source>
        <dbReference type="Google" id="ProtNLM"/>
    </source>
</evidence>
<feature type="transmembrane region" description="Helical" evidence="5">
    <location>
        <begin position="122"/>
        <end position="143"/>
    </location>
</feature>
<proteinExistence type="predicted"/>
<dbReference type="PROSITE" id="PS00217">
    <property type="entry name" value="SUGAR_TRANSPORT_2"/>
    <property type="match status" value="1"/>
</dbReference>
<dbReference type="SUPFAM" id="SSF103473">
    <property type="entry name" value="MFS general substrate transporter"/>
    <property type="match status" value="1"/>
</dbReference>
<dbReference type="InterPro" id="IPR036259">
    <property type="entry name" value="MFS_trans_sf"/>
</dbReference>
<sequence length="527" mass="56645">MTDLTYDLKNDVEHVEEGVDKPHGTIIPYPRTLRDMPDPPSPAALALGFELQKQDMSHGFFKAMGLGWRMLLMSLPYMISSLGGGYDSGSSGMIQSMPSFLLMFGGFDAVSETLALPSNWVALWQALACLSTAIGALSCTTLLEKLGPRRTNFTASIVVLPGIALCACATSRVILLFGKTFIGLSLGIFVASSSNFVAESAVGPVRAFCSVSIGMFFLVGVMLGLATGFGLIDVIDSGFIMPALSLVGLLFVPTSPIYLVKRNQPHEALKSLTKLHGSKTSADCLRARLAVIQHTVALEAEQKKHKGSPSFRDLWSNPIDRRRTITNAGIWLAYQASGAVFLANGLYFLLVFGVDVVTGGQIIIAMFTLPILLNLILPYVLDRLGRRTLFVWGNLIQRVHAMGLEEVSTALMLTLGCLGFAKSHGAKLAVAVLMQLGNGTIQLSTGAPVYALNAEISSMRLRALSQSFGLSMGYLAQFALTMAVPYIYQAPGWLLAKTALYANILAITPQIFAGTSAMAVVWGYFYS</sequence>
<comment type="caution">
    <text evidence="6">The sequence shown here is derived from an EMBL/GenBank/DDBJ whole genome shotgun (WGS) entry which is preliminary data.</text>
</comment>
<dbReference type="InterPro" id="IPR005829">
    <property type="entry name" value="Sugar_transporter_CS"/>
</dbReference>
<keyword evidence="4 5" id="KW-0472">Membrane</keyword>
<dbReference type="EMBL" id="RSCD01000004">
    <property type="protein sequence ID" value="RSH93035.1"/>
    <property type="molecule type" value="Genomic_DNA"/>
</dbReference>
<feature type="transmembrane region" description="Helical" evidence="5">
    <location>
        <begin position="500"/>
        <end position="525"/>
    </location>
</feature>
<keyword evidence="2 5" id="KW-0812">Transmembrane</keyword>
<keyword evidence="3 5" id="KW-1133">Transmembrane helix</keyword>
<dbReference type="GO" id="GO:0016020">
    <property type="term" value="C:membrane"/>
    <property type="evidence" value="ECO:0007669"/>
    <property type="project" value="UniProtKB-SubCell"/>
</dbReference>
<feature type="transmembrane region" description="Helical" evidence="5">
    <location>
        <begin position="468"/>
        <end position="488"/>
    </location>
</feature>
<protein>
    <recommendedName>
        <fullName evidence="8">Major facilitator superfamily (MFS) profile domain-containing protein</fullName>
    </recommendedName>
</protein>
<dbReference type="Proteomes" id="UP000279259">
    <property type="component" value="Unassembled WGS sequence"/>
</dbReference>
<feature type="transmembrane region" description="Helical" evidence="5">
    <location>
        <begin position="238"/>
        <end position="260"/>
    </location>
</feature>
<dbReference type="OrthoDB" id="6612291at2759"/>
<dbReference type="AlphaFoldDB" id="A0A427YPP3"/>
<dbReference type="PANTHER" id="PTHR48022:SF33">
    <property type="entry name" value="SUGAR PERMEASE, PUTATIVE (AFU_ORTHOLOGUE AFUA_6G12040)-RELATED"/>
    <property type="match status" value="1"/>
</dbReference>
<evidence type="ECO:0000256" key="3">
    <source>
        <dbReference type="ARBA" id="ARBA00022989"/>
    </source>
</evidence>
<evidence type="ECO:0000256" key="5">
    <source>
        <dbReference type="SAM" id="Phobius"/>
    </source>
</evidence>
<name>A0A427YPP3_9TREE</name>
<feature type="transmembrane region" description="Helical" evidence="5">
    <location>
        <begin position="362"/>
        <end position="381"/>
    </location>
</feature>
<evidence type="ECO:0000256" key="2">
    <source>
        <dbReference type="ARBA" id="ARBA00022692"/>
    </source>
</evidence>
<evidence type="ECO:0000313" key="7">
    <source>
        <dbReference type="Proteomes" id="UP000279259"/>
    </source>
</evidence>
<organism evidence="6 7">
    <name type="scientific">Saitozyma podzolica</name>
    <dbReference type="NCBI Taxonomy" id="1890683"/>
    <lineage>
        <taxon>Eukaryota</taxon>
        <taxon>Fungi</taxon>
        <taxon>Dikarya</taxon>
        <taxon>Basidiomycota</taxon>
        <taxon>Agaricomycotina</taxon>
        <taxon>Tremellomycetes</taxon>
        <taxon>Tremellales</taxon>
        <taxon>Trimorphomycetaceae</taxon>
        <taxon>Saitozyma</taxon>
    </lineage>
</organism>
<comment type="subcellular location">
    <subcellularLocation>
        <location evidence="1">Membrane</location>
        <topology evidence="1">Multi-pass membrane protein</topology>
    </subcellularLocation>
</comment>
<dbReference type="Gene3D" id="1.20.1250.20">
    <property type="entry name" value="MFS general substrate transporter like domains"/>
    <property type="match status" value="1"/>
</dbReference>
<feature type="transmembrane region" description="Helical" evidence="5">
    <location>
        <begin position="331"/>
        <end position="350"/>
    </location>
</feature>
<reference evidence="6 7" key="1">
    <citation type="submission" date="2018-11" db="EMBL/GenBank/DDBJ databases">
        <title>Genome sequence of Saitozyma podzolica DSM 27192.</title>
        <authorList>
            <person name="Aliyu H."/>
            <person name="Gorte O."/>
            <person name="Ochsenreither K."/>
        </authorList>
    </citation>
    <scope>NUCLEOTIDE SEQUENCE [LARGE SCALE GENOMIC DNA]</scope>
    <source>
        <strain evidence="6 7">DSM 27192</strain>
    </source>
</reference>
<dbReference type="InterPro" id="IPR005828">
    <property type="entry name" value="MFS_sugar_transport-like"/>
</dbReference>
<gene>
    <name evidence="6" type="ORF">EHS25_007388</name>
</gene>
<dbReference type="InterPro" id="IPR050360">
    <property type="entry name" value="MFS_Sugar_Transporters"/>
</dbReference>
<dbReference type="PANTHER" id="PTHR48022">
    <property type="entry name" value="PLASTIDIC GLUCOSE TRANSPORTER 4"/>
    <property type="match status" value="1"/>
</dbReference>
<dbReference type="Pfam" id="PF00083">
    <property type="entry name" value="Sugar_tr"/>
    <property type="match status" value="1"/>
</dbReference>
<feature type="transmembrane region" description="Helical" evidence="5">
    <location>
        <begin position="205"/>
        <end position="232"/>
    </location>
</feature>
<dbReference type="GO" id="GO:0005351">
    <property type="term" value="F:carbohydrate:proton symporter activity"/>
    <property type="evidence" value="ECO:0007669"/>
    <property type="project" value="TreeGrafter"/>
</dbReference>
<evidence type="ECO:0000313" key="6">
    <source>
        <dbReference type="EMBL" id="RSH93035.1"/>
    </source>
</evidence>
<keyword evidence="7" id="KW-1185">Reference proteome</keyword>
<feature type="transmembrane region" description="Helical" evidence="5">
    <location>
        <begin position="181"/>
        <end position="198"/>
    </location>
</feature>
<feature type="transmembrane region" description="Helical" evidence="5">
    <location>
        <begin position="155"/>
        <end position="175"/>
    </location>
</feature>
<evidence type="ECO:0000256" key="1">
    <source>
        <dbReference type="ARBA" id="ARBA00004141"/>
    </source>
</evidence>
<feature type="transmembrane region" description="Helical" evidence="5">
    <location>
        <begin position="66"/>
        <end position="86"/>
    </location>
</feature>
<accession>A0A427YPP3</accession>
<evidence type="ECO:0000256" key="4">
    <source>
        <dbReference type="ARBA" id="ARBA00023136"/>
    </source>
</evidence>